<dbReference type="Pfam" id="PF01243">
    <property type="entry name" value="PNPOx_N"/>
    <property type="match status" value="1"/>
</dbReference>
<protein>
    <recommendedName>
        <fullName evidence="2">Pyridoxamine 5'-phosphate oxidase N-terminal domain-containing protein</fullName>
    </recommendedName>
</protein>
<evidence type="ECO:0000313" key="3">
    <source>
        <dbReference type="EMBL" id="GHO48097.1"/>
    </source>
</evidence>
<organism evidence="3 4">
    <name type="scientific">Ktedonospora formicarum</name>
    <dbReference type="NCBI Taxonomy" id="2778364"/>
    <lineage>
        <taxon>Bacteria</taxon>
        <taxon>Bacillati</taxon>
        <taxon>Chloroflexota</taxon>
        <taxon>Ktedonobacteria</taxon>
        <taxon>Ktedonobacterales</taxon>
        <taxon>Ktedonobacteraceae</taxon>
        <taxon>Ktedonospora</taxon>
    </lineage>
</organism>
<dbReference type="RefSeq" id="WP_220197309.1">
    <property type="nucleotide sequence ID" value="NZ_BNJF01000003.1"/>
</dbReference>
<evidence type="ECO:0000313" key="4">
    <source>
        <dbReference type="Proteomes" id="UP000612362"/>
    </source>
</evidence>
<dbReference type="GO" id="GO:0016627">
    <property type="term" value="F:oxidoreductase activity, acting on the CH-CH group of donors"/>
    <property type="evidence" value="ECO:0007669"/>
    <property type="project" value="TreeGrafter"/>
</dbReference>
<dbReference type="InterPro" id="IPR011576">
    <property type="entry name" value="Pyridox_Oxase_N"/>
</dbReference>
<name>A0A8J3I8R0_9CHLR</name>
<dbReference type="GO" id="GO:0005829">
    <property type="term" value="C:cytosol"/>
    <property type="evidence" value="ECO:0007669"/>
    <property type="project" value="TreeGrafter"/>
</dbReference>
<dbReference type="InterPro" id="IPR052019">
    <property type="entry name" value="F420H2_bilvrd_red/Heme_oxyg"/>
</dbReference>
<dbReference type="Gene3D" id="2.30.110.10">
    <property type="entry name" value="Electron Transport, Fmn-binding Protein, Chain A"/>
    <property type="match status" value="1"/>
</dbReference>
<sequence length="170" mass="19349">MADQHLASEKPEFEKAIRHREVPFALPDATTPDGQRILKRLRDEQTIWFTTVDEEGSPHALPVAFVWDEARGTLLTYSAPQGERDRLEHIARNPHVGLHFEMGHDADLLVMTGEASVSRDDPPSNECPAWVEKYRDYFARLGMSLARAAEAAPVSLRIRPQTLRYMRSPF</sequence>
<proteinExistence type="predicted"/>
<keyword evidence="1" id="KW-0560">Oxidoreductase</keyword>
<accession>A0A8J3I8R0</accession>
<reference evidence="3" key="1">
    <citation type="submission" date="2020-10" db="EMBL/GenBank/DDBJ databases">
        <title>Taxonomic study of unclassified bacteria belonging to the class Ktedonobacteria.</title>
        <authorList>
            <person name="Yabe S."/>
            <person name="Wang C.M."/>
            <person name="Zheng Y."/>
            <person name="Sakai Y."/>
            <person name="Cavaletti L."/>
            <person name="Monciardini P."/>
            <person name="Donadio S."/>
        </authorList>
    </citation>
    <scope>NUCLEOTIDE SEQUENCE</scope>
    <source>
        <strain evidence="3">SOSP1-1</strain>
    </source>
</reference>
<comment type="caution">
    <text evidence="3">The sequence shown here is derived from an EMBL/GenBank/DDBJ whole genome shotgun (WGS) entry which is preliminary data.</text>
</comment>
<gene>
    <name evidence="3" type="ORF">KSX_62600</name>
</gene>
<keyword evidence="4" id="KW-1185">Reference proteome</keyword>
<evidence type="ECO:0000256" key="1">
    <source>
        <dbReference type="ARBA" id="ARBA00023002"/>
    </source>
</evidence>
<feature type="domain" description="Pyridoxamine 5'-phosphate oxidase N-terminal" evidence="2">
    <location>
        <begin position="37"/>
        <end position="166"/>
    </location>
</feature>
<dbReference type="AlphaFoldDB" id="A0A8J3I8R0"/>
<dbReference type="PANTHER" id="PTHR35176:SF4">
    <property type="entry name" value="PYRIDOXAMINE 5'-PHOSPHATE OXIDASE-RELATED FMN-BINDING"/>
    <property type="match status" value="1"/>
</dbReference>
<dbReference type="PANTHER" id="PTHR35176">
    <property type="entry name" value="HEME OXYGENASE HI_0854-RELATED"/>
    <property type="match status" value="1"/>
</dbReference>
<dbReference type="Proteomes" id="UP000612362">
    <property type="component" value="Unassembled WGS sequence"/>
</dbReference>
<dbReference type="EMBL" id="BNJF01000003">
    <property type="protein sequence ID" value="GHO48097.1"/>
    <property type="molecule type" value="Genomic_DNA"/>
</dbReference>
<dbReference type="GO" id="GO:0070967">
    <property type="term" value="F:coenzyme F420 binding"/>
    <property type="evidence" value="ECO:0007669"/>
    <property type="project" value="TreeGrafter"/>
</dbReference>
<dbReference type="SUPFAM" id="SSF50475">
    <property type="entry name" value="FMN-binding split barrel"/>
    <property type="match status" value="1"/>
</dbReference>
<dbReference type="InterPro" id="IPR012349">
    <property type="entry name" value="Split_barrel_FMN-bd"/>
</dbReference>
<evidence type="ECO:0000259" key="2">
    <source>
        <dbReference type="Pfam" id="PF01243"/>
    </source>
</evidence>